<feature type="domain" description="Reverse transcriptase" evidence="2">
    <location>
        <begin position="1"/>
        <end position="136"/>
    </location>
</feature>
<evidence type="ECO:0000256" key="1">
    <source>
        <dbReference type="SAM" id="MobiDB-lite"/>
    </source>
</evidence>
<dbReference type="InterPro" id="IPR043502">
    <property type="entry name" value="DNA/RNA_pol_sf"/>
</dbReference>
<feature type="compositionally biased region" description="Polar residues" evidence="1">
    <location>
        <begin position="144"/>
        <end position="153"/>
    </location>
</feature>
<proteinExistence type="predicted"/>
<gene>
    <name evidence="3" type="ORF">XYLVIOL_LOCUS8730</name>
</gene>
<name>A0ABP1P6J2_XYLVO</name>
<feature type="region of interest" description="Disordered" evidence="1">
    <location>
        <begin position="137"/>
        <end position="163"/>
    </location>
</feature>
<dbReference type="SUPFAM" id="SSF56672">
    <property type="entry name" value="DNA/RNA polymerases"/>
    <property type="match status" value="1"/>
</dbReference>
<sequence>MQDRTVEIIGQSISQEKEYRTIHKVPQGGVLSSLLFNLYTANTEEGLGDSTILTQYADDIAVSTTNNSITTAKVALEMSVAHIMDNLQKLNLELSPEKTEILVVSKHTVQPHSILFDTGREKVPNKELAKFLNTTYDTCKPSHTKPQTLSNSSEEPDGAYAKH</sequence>
<dbReference type="PROSITE" id="PS50878">
    <property type="entry name" value="RT_POL"/>
    <property type="match status" value="1"/>
</dbReference>
<keyword evidence="4" id="KW-1185">Reference proteome</keyword>
<organism evidence="3 4">
    <name type="scientific">Xylocopa violacea</name>
    <name type="common">Violet carpenter bee</name>
    <name type="synonym">Apis violacea</name>
    <dbReference type="NCBI Taxonomy" id="135666"/>
    <lineage>
        <taxon>Eukaryota</taxon>
        <taxon>Metazoa</taxon>
        <taxon>Ecdysozoa</taxon>
        <taxon>Arthropoda</taxon>
        <taxon>Hexapoda</taxon>
        <taxon>Insecta</taxon>
        <taxon>Pterygota</taxon>
        <taxon>Neoptera</taxon>
        <taxon>Endopterygota</taxon>
        <taxon>Hymenoptera</taxon>
        <taxon>Apocrita</taxon>
        <taxon>Aculeata</taxon>
        <taxon>Apoidea</taxon>
        <taxon>Anthophila</taxon>
        <taxon>Apidae</taxon>
        <taxon>Xylocopa</taxon>
        <taxon>Xylocopa</taxon>
    </lineage>
</organism>
<protein>
    <recommendedName>
        <fullName evidence="2">Reverse transcriptase domain-containing protein</fullName>
    </recommendedName>
</protein>
<dbReference type="EMBL" id="CAXAJV020001299">
    <property type="protein sequence ID" value="CAL7948231.1"/>
    <property type="molecule type" value="Genomic_DNA"/>
</dbReference>
<evidence type="ECO:0000313" key="4">
    <source>
        <dbReference type="Proteomes" id="UP001642520"/>
    </source>
</evidence>
<reference evidence="3 4" key="1">
    <citation type="submission" date="2024-08" db="EMBL/GenBank/DDBJ databases">
        <authorList>
            <person name="Will J Nash"/>
            <person name="Angela Man"/>
            <person name="Seanna McTaggart"/>
            <person name="Kendall Baker"/>
            <person name="Tom Barker"/>
            <person name="Leah Catchpole"/>
            <person name="Alex Durrant"/>
            <person name="Karim Gharbi"/>
            <person name="Naomi Irish"/>
            <person name="Gemy Kaithakottil"/>
            <person name="Debby Ku"/>
            <person name="Aaliyah Providence"/>
            <person name="Felix Shaw"/>
            <person name="David Swarbreck"/>
            <person name="Chris Watkins"/>
            <person name="Ann M. McCartney"/>
            <person name="Giulio Formenti"/>
            <person name="Alice Mouton"/>
            <person name="Noel Vella"/>
            <person name="Bjorn M von Reumont"/>
            <person name="Adriana Vella"/>
            <person name="Wilfried Haerty"/>
        </authorList>
    </citation>
    <scope>NUCLEOTIDE SEQUENCE [LARGE SCALE GENOMIC DNA]</scope>
</reference>
<dbReference type="Proteomes" id="UP001642520">
    <property type="component" value="Unassembled WGS sequence"/>
</dbReference>
<dbReference type="InterPro" id="IPR000477">
    <property type="entry name" value="RT_dom"/>
</dbReference>
<comment type="caution">
    <text evidence="3">The sequence shown here is derived from an EMBL/GenBank/DDBJ whole genome shotgun (WGS) entry which is preliminary data.</text>
</comment>
<accession>A0ABP1P6J2</accession>
<evidence type="ECO:0000259" key="2">
    <source>
        <dbReference type="PROSITE" id="PS50878"/>
    </source>
</evidence>
<dbReference type="Pfam" id="PF00078">
    <property type="entry name" value="RVT_1"/>
    <property type="match status" value="1"/>
</dbReference>
<evidence type="ECO:0000313" key="3">
    <source>
        <dbReference type="EMBL" id="CAL7948231.1"/>
    </source>
</evidence>